<sequence>MAVESDFILKVAPFSEIQYNPTFLLGTVVYFVSQTELCLEKNLRLAVQTTDVNNDAETNGMSTTTFSMTTTTKYYETSKHMDTDTVSQTGWTRYRFLLIPFLLGLLTLIGICGVFCALCHPKHHPFQQKRCCIPTDQSSKSQQDSDGKNQSKRIEYESTASNQDVFRCMETHTESVIQPCRTGIGTVPKHMFSTASRNTRSKGPLKPALKNICSADKCPDHMDYKNQSNSPIQTETSNHYVYINHSRGYHADNSTRNVINDKLIENDTLYYSCKTFQRPVAYLLTLPEMSTLPICHSKVYGQKTETVINFTV</sequence>
<protein>
    <submittedName>
        <fullName evidence="2">Uncharacterized protein</fullName>
    </submittedName>
</protein>
<name>A0A8J4WI53_9TREM</name>
<comment type="caution">
    <text evidence="2">The sequence shown here is derived from an EMBL/GenBank/DDBJ whole genome shotgun (WGS) entry which is preliminary data.</text>
</comment>
<proteinExistence type="predicted"/>
<keyword evidence="1" id="KW-0812">Transmembrane</keyword>
<keyword evidence="3" id="KW-1185">Reference proteome</keyword>
<organism evidence="2 3">
    <name type="scientific">Paragonimus heterotremus</name>
    <dbReference type="NCBI Taxonomy" id="100268"/>
    <lineage>
        <taxon>Eukaryota</taxon>
        <taxon>Metazoa</taxon>
        <taxon>Spiralia</taxon>
        <taxon>Lophotrochozoa</taxon>
        <taxon>Platyhelminthes</taxon>
        <taxon>Trematoda</taxon>
        <taxon>Digenea</taxon>
        <taxon>Plagiorchiida</taxon>
        <taxon>Troglotremata</taxon>
        <taxon>Troglotrematidae</taxon>
        <taxon>Paragonimus</taxon>
    </lineage>
</organism>
<evidence type="ECO:0000256" key="1">
    <source>
        <dbReference type="SAM" id="Phobius"/>
    </source>
</evidence>
<dbReference type="OrthoDB" id="6231765at2759"/>
<reference evidence="2" key="1">
    <citation type="submission" date="2019-05" db="EMBL/GenBank/DDBJ databases">
        <title>Annotation for the trematode Paragonimus heterotremus.</title>
        <authorList>
            <person name="Choi Y.-J."/>
        </authorList>
    </citation>
    <scope>NUCLEOTIDE SEQUENCE</scope>
    <source>
        <strain evidence="2">LC</strain>
    </source>
</reference>
<evidence type="ECO:0000313" key="2">
    <source>
        <dbReference type="EMBL" id="KAF5400809.1"/>
    </source>
</evidence>
<evidence type="ECO:0000313" key="3">
    <source>
        <dbReference type="Proteomes" id="UP000748531"/>
    </source>
</evidence>
<keyword evidence="1" id="KW-0472">Membrane</keyword>
<dbReference type="Proteomes" id="UP000748531">
    <property type="component" value="Unassembled WGS sequence"/>
</dbReference>
<gene>
    <name evidence="2" type="ORF">PHET_02790</name>
</gene>
<dbReference type="EMBL" id="LUCH01002901">
    <property type="protein sequence ID" value="KAF5400809.1"/>
    <property type="molecule type" value="Genomic_DNA"/>
</dbReference>
<feature type="transmembrane region" description="Helical" evidence="1">
    <location>
        <begin position="97"/>
        <end position="120"/>
    </location>
</feature>
<dbReference type="AlphaFoldDB" id="A0A8J4WI53"/>
<keyword evidence="1" id="KW-1133">Transmembrane helix</keyword>
<accession>A0A8J4WI53</accession>